<dbReference type="EMBL" id="LAFY01004237">
    <property type="protein sequence ID" value="KJX93652.1"/>
    <property type="molecule type" value="Genomic_DNA"/>
</dbReference>
<protein>
    <submittedName>
        <fullName evidence="1">Uncharacterized protein</fullName>
    </submittedName>
</protein>
<dbReference type="Proteomes" id="UP000033647">
    <property type="component" value="Unassembled WGS sequence"/>
</dbReference>
<comment type="caution">
    <text evidence="1">The sequence shown here is derived from an EMBL/GenBank/DDBJ whole genome shotgun (WGS) entry which is preliminary data.</text>
</comment>
<evidence type="ECO:0000313" key="1">
    <source>
        <dbReference type="EMBL" id="KJX93652.1"/>
    </source>
</evidence>
<name>A0A0F4G9G4_9PEZI</name>
<reference evidence="1 2" key="1">
    <citation type="submission" date="2015-03" db="EMBL/GenBank/DDBJ databases">
        <title>RNA-seq based gene annotation and comparative genomics of four Zymoseptoria species reveal species-specific pathogenicity related genes and transposable element activity.</title>
        <authorList>
            <person name="Grandaubert J."/>
            <person name="Bhattacharyya A."/>
            <person name="Stukenbrock E.H."/>
        </authorList>
    </citation>
    <scope>NUCLEOTIDE SEQUENCE [LARGE SCALE GENOMIC DNA]</scope>
    <source>
        <strain evidence="1 2">Zb18110</strain>
    </source>
</reference>
<proteinExistence type="predicted"/>
<organism evidence="1 2">
    <name type="scientific">Zymoseptoria brevis</name>
    <dbReference type="NCBI Taxonomy" id="1047168"/>
    <lineage>
        <taxon>Eukaryota</taxon>
        <taxon>Fungi</taxon>
        <taxon>Dikarya</taxon>
        <taxon>Ascomycota</taxon>
        <taxon>Pezizomycotina</taxon>
        <taxon>Dothideomycetes</taxon>
        <taxon>Dothideomycetidae</taxon>
        <taxon>Mycosphaerellales</taxon>
        <taxon>Mycosphaerellaceae</taxon>
        <taxon>Zymoseptoria</taxon>
    </lineage>
</organism>
<sequence length="328" mass="38048">MSDARKEIGDHVRVSTGIRARDDLTYSGTMYAKRGDTLQIWQMDMNKDSKDEYVFPVVKRLTYKYPEFFLEPRTEAEADVRTMVHPYANDTLMASMGIREPATIPCPASHKRKALLRWLVEGEFGRMKFEKSLHHPREPEWKEKVDHGAPHVLAWVKERQRAEKATKQGTTKRKRVIELKLGNTREMLVEHRDKNVPSIPAYANLTPKALYLYDIAAPGEALKLRKTKKERPNLAVFALARWKEKLEGWGGWRDEDTPEPYWLGWTWRDQEFEVDDDDKMRSMLKWCEEDMMEAELKMHVGEADATTAAIRGATWPADPVFVEVVSAV</sequence>
<dbReference type="AlphaFoldDB" id="A0A0F4G9G4"/>
<keyword evidence="2" id="KW-1185">Reference proteome</keyword>
<accession>A0A0F4G9G4</accession>
<evidence type="ECO:0000313" key="2">
    <source>
        <dbReference type="Proteomes" id="UP000033647"/>
    </source>
</evidence>
<gene>
    <name evidence="1" type="ORF">TI39_contig4278g00008</name>
</gene>